<dbReference type="SUPFAM" id="SSF54593">
    <property type="entry name" value="Glyoxalase/Bleomycin resistance protein/Dihydroxybiphenyl dioxygenase"/>
    <property type="match status" value="1"/>
</dbReference>
<dbReference type="Pfam" id="PF00903">
    <property type="entry name" value="Glyoxalase"/>
    <property type="match status" value="1"/>
</dbReference>
<dbReference type="PANTHER" id="PTHR35006:SF2">
    <property type="entry name" value="GLYOXALASE FAMILY PROTEIN (AFU_ORTHOLOGUE AFUA_5G14830)"/>
    <property type="match status" value="1"/>
</dbReference>
<feature type="domain" description="VOC" evidence="1">
    <location>
        <begin position="1"/>
        <end position="134"/>
    </location>
</feature>
<accession>A0ABV0G295</accession>
<sequence length="137" mass="14686">MLDHMTFRVADIQRAKAFYSAALAPLGYALCFEGNYGANILGFDYADPAEPSGRKADVWFIDGPSPHGGPATTSGCHLAWKAASRAEVDAFYRAALAAGGKDNGAPGLRPDYHPHYYGAFVIDPEGNNIEAVCHRPE</sequence>
<dbReference type="CDD" id="cd07262">
    <property type="entry name" value="VOC_like"/>
    <property type="match status" value="1"/>
</dbReference>
<comment type="caution">
    <text evidence="2">The sequence shown here is derived from an EMBL/GenBank/DDBJ whole genome shotgun (WGS) entry which is preliminary data.</text>
</comment>
<organism evidence="2 3">
    <name type="scientific">Roseateles paludis</name>
    <dbReference type="NCBI Taxonomy" id="3145238"/>
    <lineage>
        <taxon>Bacteria</taxon>
        <taxon>Pseudomonadati</taxon>
        <taxon>Pseudomonadota</taxon>
        <taxon>Betaproteobacteria</taxon>
        <taxon>Burkholderiales</taxon>
        <taxon>Sphaerotilaceae</taxon>
        <taxon>Roseateles</taxon>
    </lineage>
</organism>
<dbReference type="InterPro" id="IPR029068">
    <property type="entry name" value="Glyas_Bleomycin-R_OHBP_Dase"/>
</dbReference>
<evidence type="ECO:0000313" key="2">
    <source>
        <dbReference type="EMBL" id="MEO3691847.1"/>
    </source>
</evidence>
<keyword evidence="3" id="KW-1185">Reference proteome</keyword>
<proteinExistence type="predicted"/>
<reference evidence="2 3" key="1">
    <citation type="submission" date="2024-05" db="EMBL/GenBank/DDBJ databases">
        <title>Roseateles sp. DJS-2-20 16S ribosomal RNA gene Genome sequencing and assembly.</title>
        <authorList>
            <person name="Woo H."/>
        </authorList>
    </citation>
    <scope>NUCLEOTIDE SEQUENCE [LARGE SCALE GENOMIC DNA]</scope>
    <source>
        <strain evidence="2 3">DJS-2-20</strain>
    </source>
</reference>
<dbReference type="Proteomes" id="UP001495147">
    <property type="component" value="Unassembled WGS sequence"/>
</dbReference>
<dbReference type="InterPro" id="IPR004360">
    <property type="entry name" value="Glyas_Fos-R_dOase_dom"/>
</dbReference>
<protein>
    <submittedName>
        <fullName evidence="2">VOC family protein</fullName>
    </submittedName>
</protein>
<dbReference type="InterPro" id="IPR037523">
    <property type="entry name" value="VOC_core"/>
</dbReference>
<evidence type="ECO:0000259" key="1">
    <source>
        <dbReference type="PROSITE" id="PS51819"/>
    </source>
</evidence>
<gene>
    <name evidence="2" type="ORF">ABDJ85_10230</name>
</gene>
<dbReference type="RefSeq" id="WP_347704656.1">
    <property type="nucleotide sequence ID" value="NZ_JBDPZD010000002.1"/>
</dbReference>
<dbReference type="Gene3D" id="3.10.180.10">
    <property type="entry name" value="2,3-Dihydroxybiphenyl 1,2-Dioxygenase, domain 1"/>
    <property type="match status" value="1"/>
</dbReference>
<dbReference type="PANTHER" id="PTHR35006">
    <property type="entry name" value="GLYOXALASE FAMILY PROTEIN (AFU_ORTHOLOGUE AFUA_5G14830)"/>
    <property type="match status" value="1"/>
</dbReference>
<dbReference type="PROSITE" id="PS51819">
    <property type="entry name" value="VOC"/>
    <property type="match status" value="1"/>
</dbReference>
<evidence type="ECO:0000313" key="3">
    <source>
        <dbReference type="Proteomes" id="UP001495147"/>
    </source>
</evidence>
<name>A0ABV0G295_9BURK</name>
<dbReference type="EMBL" id="JBDPZD010000002">
    <property type="protein sequence ID" value="MEO3691847.1"/>
    <property type="molecule type" value="Genomic_DNA"/>
</dbReference>